<evidence type="ECO:0000313" key="4">
    <source>
        <dbReference type="Proteomes" id="UP001188597"/>
    </source>
</evidence>
<dbReference type="GO" id="GO:0003735">
    <property type="term" value="F:structural constituent of ribosome"/>
    <property type="evidence" value="ECO:0007669"/>
    <property type="project" value="TreeGrafter"/>
</dbReference>
<evidence type="ECO:0000313" key="3">
    <source>
        <dbReference type="EMBL" id="KAK3018462.1"/>
    </source>
</evidence>
<feature type="transmembrane region" description="Helical" evidence="2">
    <location>
        <begin position="243"/>
        <end position="269"/>
    </location>
</feature>
<sequence length="270" mass="30250">MSEKLIPLATSAFKARSTASMEPEIQRFWLSTLEQGNKIPISSEAVPDNTMFHFSVYRINERTICCCSSDHSHSAEHLTVNTYNISNDESLPMEAAMSPVRPLELSYFVTARVQQKVLQLNSKDSVPFPGLAANHRGYFGKVGMSYFHHFHSKFHCPVVNVEHLWSLVLHETREKVAGSGSVPVVDVMHRKAESQQTSKPFILPQNSPSVANNEKAYIQEELQSPFRLVDCPALLSFSSSPIYLVQLLSLFVTVLSILPLPIVLLQLLLL</sequence>
<gene>
    <name evidence="3" type="ORF">RJ639_004279</name>
</gene>
<dbReference type="Proteomes" id="UP001188597">
    <property type="component" value="Unassembled WGS sequence"/>
</dbReference>
<accession>A0AA88W0M8</accession>
<dbReference type="Gene3D" id="3.100.10.10">
    <property type="match status" value="1"/>
</dbReference>
<protein>
    <submittedName>
        <fullName evidence="3">Uncharacterized protein</fullName>
    </submittedName>
</protein>
<organism evidence="3 4">
    <name type="scientific">Escallonia herrerae</name>
    <dbReference type="NCBI Taxonomy" id="1293975"/>
    <lineage>
        <taxon>Eukaryota</taxon>
        <taxon>Viridiplantae</taxon>
        <taxon>Streptophyta</taxon>
        <taxon>Embryophyta</taxon>
        <taxon>Tracheophyta</taxon>
        <taxon>Spermatophyta</taxon>
        <taxon>Magnoliopsida</taxon>
        <taxon>eudicotyledons</taxon>
        <taxon>Gunneridae</taxon>
        <taxon>Pentapetalae</taxon>
        <taxon>asterids</taxon>
        <taxon>campanulids</taxon>
        <taxon>Escalloniales</taxon>
        <taxon>Escalloniaceae</taxon>
        <taxon>Escallonia</taxon>
    </lineage>
</organism>
<keyword evidence="2" id="KW-0472">Membrane</keyword>
<evidence type="ECO:0000256" key="1">
    <source>
        <dbReference type="ARBA" id="ARBA00007320"/>
    </source>
</evidence>
<comment type="caution">
    <text evidence="3">The sequence shown here is derived from an EMBL/GenBank/DDBJ whole genome shotgun (WGS) entry which is preliminary data.</text>
</comment>
<dbReference type="GO" id="GO:0022625">
    <property type="term" value="C:cytosolic large ribosomal subunit"/>
    <property type="evidence" value="ECO:0007669"/>
    <property type="project" value="TreeGrafter"/>
</dbReference>
<comment type="similarity">
    <text evidence="1">Belongs to the universal ribosomal protein uL15 family.</text>
</comment>
<reference evidence="3" key="1">
    <citation type="submission" date="2022-12" db="EMBL/GenBank/DDBJ databases">
        <title>Draft genome assemblies for two species of Escallonia (Escalloniales).</title>
        <authorList>
            <person name="Chanderbali A."/>
            <person name="Dervinis C."/>
            <person name="Anghel I."/>
            <person name="Soltis D."/>
            <person name="Soltis P."/>
            <person name="Zapata F."/>
        </authorList>
    </citation>
    <scope>NUCLEOTIDE SEQUENCE</scope>
    <source>
        <strain evidence="3">UCBG64.0493</strain>
        <tissue evidence="3">Leaf</tissue>
    </source>
</reference>
<dbReference type="PANTHER" id="PTHR11721:SF3">
    <property type="entry name" value="LARGE RIBOSOMAL SUBUNIT PROTEIN UL15"/>
    <property type="match status" value="1"/>
</dbReference>
<evidence type="ECO:0000256" key="2">
    <source>
        <dbReference type="SAM" id="Phobius"/>
    </source>
</evidence>
<keyword evidence="4" id="KW-1185">Reference proteome</keyword>
<dbReference type="PANTHER" id="PTHR11721">
    <property type="entry name" value="60S RIBOSOMAL PROTEIN L27A"/>
    <property type="match status" value="1"/>
</dbReference>
<dbReference type="EMBL" id="JAVXUP010000936">
    <property type="protein sequence ID" value="KAK3018462.1"/>
    <property type="molecule type" value="Genomic_DNA"/>
</dbReference>
<keyword evidence="2" id="KW-1133">Transmembrane helix</keyword>
<proteinExistence type="inferred from homology"/>
<dbReference type="AlphaFoldDB" id="A0AA88W0M8"/>
<name>A0AA88W0M8_9ASTE</name>
<keyword evidence="2" id="KW-0812">Transmembrane</keyword>